<accession>V4B7L2</accession>
<dbReference type="CTD" id="20243607"/>
<evidence type="ECO:0000313" key="2">
    <source>
        <dbReference type="EMBL" id="ESO84604.1"/>
    </source>
</evidence>
<feature type="compositionally biased region" description="Basic and acidic residues" evidence="1">
    <location>
        <begin position="1"/>
        <end position="36"/>
    </location>
</feature>
<feature type="region of interest" description="Disordered" evidence="1">
    <location>
        <begin position="1"/>
        <end position="140"/>
    </location>
</feature>
<dbReference type="KEGG" id="lgi:LOTGIDRAFT_176113"/>
<dbReference type="Proteomes" id="UP000030746">
    <property type="component" value="Unassembled WGS sequence"/>
</dbReference>
<keyword evidence="3" id="KW-1185">Reference proteome</keyword>
<evidence type="ECO:0000256" key="1">
    <source>
        <dbReference type="SAM" id="MobiDB-lite"/>
    </source>
</evidence>
<dbReference type="OrthoDB" id="514823at2759"/>
<sequence>EKTNNKKDGMKAFFKPGEKKGDDSFLDEKPKEDKKSPIKNQTQIQKDTNKSYSAIKCKKAERRSEEELKKLGLTVPKTESPQTKPLTIKKENVTAPPSNMTNIKKKPEPKGSIATMFGNTNKKTTVKSEIEETSSQNKTEKPKTQVFMSWFFIQYLS</sequence>
<dbReference type="AlphaFoldDB" id="V4B7L2"/>
<reference evidence="2 3" key="1">
    <citation type="journal article" date="2013" name="Nature">
        <title>Insights into bilaterian evolution from three spiralian genomes.</title>
        <authorList>
            <person name="Simakov O."/>
            <person name="Marletaz F."/>
            <person name="Cho S.J."/>
            <person name="Edsinger-Gonzales E."/>
            <person name="Havlak P."/>
            <person name="Hellsten U."/>
            <person name="Kuo D.H."/>
            <person name="Larsson T."/>
            <person name="Lv J."/>
            <person name="Arendt D."/>
            <person name="Savage R."/>
            <person name="Osoegawa K."/>
            <person name="de Jong P."/>
            <person name="Grimwood J."/>
            <person name="Chapman J.A."/>
            <person name="Shapiro H."/>
            <person name="Aerts A."/>
            <person name="Otillar R.P."/>
            <person name="Terry A.Y."/>
            <person name="Boore J.L."/>
            <person name="Grigoriev I.V."/>
            <person name="Lindberg D.R."/>
            <person name="Seaver E.C."/>
            <person name="Weisblat D.A."/>
            <person name="Putnam N.H."/>
            <person name="Rokhsar D.S."/>
        </authorList>
    </citation>
    <scope>NUCLEOTIDE SEQUENCE [LARGE SCALE GENOMIC DNA]</scope>
</reference>
<dbReference type="HOGENOM" id="CLU_1682308_0_0_1"/>
<dbReference type="RefSeq" id="XP_009064709.1">
    <property type="nucleotide sequence ID" value="XM_009066461.1"/>
</dbReference>
<dbReference type="GeneID" id="20243607"/>
<dbReference type="EMBL" id="KB203468">
    <property type="protein sequence ID" value="ESO84604.1"/>
    <property type="molecule type" value="Genomic_DNA"/>
</dbReference>
<evidence type="ECO:0000313" key="3">
    <source>
        <dbReference type="Proteomes" id="UP000030746"/>
    </source>
</evidence>
<gene>
    <name evidence="2" type="ORF">LOTGIDRAFT_176113</name>
</gene>
<proteinExistence type="predicted"/>
<feature type="compositionally biased region" description="Polar residues" evidence="1">
    <location>
        <begin position="38"/>
        <end position="52"/>
    </location>
</feature>
<feature type="non-terminal residue" evidence="2">
    <location>
        <position position="1"/>
    </location>
</feature>
<organism evidence="2 3">
    <name type="scientific">Lottia gigantea</name>
    <name type="common">Giant owl limpet</name>
    <dbReference type="NCBI Taxonomy" id="225164"/>
    <lineage>
        <taxon>Eukaryota</taxon>
        <taxon>Metazoa</taxon>
        <taxon>Spiralia</taxon>
        <taxon>Lophotrochozoa</taxon>
        <taxon>Mollusca</taxon>
        <taxon>Gastropoda</taxon>
        <taxon>Patellogastropoda</taxon>
        <taxon>Lottioidea</taxon>
        <taxon>Lottiidae</taxon>
        <taxon>Lottia</taxon>
    </lineage>
</organism>
<name>V4B7L2_LOTGI</name>
<protein>
    <submittedName>
        <fullName evidence="2">Uncharacterized protein</fullName>
    </submittedName>
</protein>